<evidence type="ECO:0000259" key="2">
    <source>
        <dbReference type="Pfam" id="PF25023"/>
    </source>
</evidence>
<dbReference type="InterPro" id="IPR022385">
    <property type="entry name" value="Rhs_assc_core"/>
</dbReference>
<organism evidence="3 4">
    <name type="scientific">Thermobifida halotolerans</name>
    <dbReference type="NCBI Taxonomy" id="483545"/>
    <lineage>
        <taxon>Bacteria</taxon>
        <taxon>Bacillati</taxon>
        <taxon>Actinomycetota</taxon>
        <taxon>Actinomycetes</taxon>
        <taxon>Streptosporangiales</taxon>
        <taxon>Nocardiopsidaceae</taxon>
        <taxon>Thermobifida</taxon>
    </lineage>
</organism>
<dbReference type="PANTHER" id="PTHR32305">
    <property type="match status" value="1"/>
</dbReference>
<dbReference type="EMBL" id="CP063196">
    <property type="protein sequence ID" value="UOE21317.1"/>
    <property type="molecule type" value="Genomic_DNA"/>
</dbReference>
<name>A0AA97M5T3_9ACTN</name>
<dbReference type="AlphaFoldDB" id="A0AA97M5T3"/>
<dbReference type="InterPro" id="IPR050708">
    <property type="entry name" value="T6SS_VgrG/RHS"/>
</dbReference>
<sequence length="214" mass="23981">MDKTVPSVGATRFYEHVGETVAVRTSGNAVHWIFSDHQGTGELTVESATGQTTRRRLNVFGADRGSTGDWPSDKGFVGGTIDVSTGLIHLGARAYDASIGRFVSVDPVIDFTDSQQMHGYAYANNSPVTFSDPDGLYYDYAADYRRQYKRRRDAAANALKNSKNKARYEAARYSSWTSGLKHNDRVRRDLVVFNRADLVVSRTQQWPPPDHRWL</sequence>
<dbReference type="KEGG" id="thao:NI17_009415"/>
<evidence type="ECO:0000256" key="1">
    <source>
        <dbReference type="ARBA" id="ARBA00022737"/>
    </source>
</evidence>
<dbReference type="Proteomes" id="UP000265719">
    <property type="component" value="Chromosome"/>
</dbReference>
<dbReference type="InterPro" id="IPR056823">
    <property type="entry name" value="TEN-like_YD-shell"/>
</dbReference>
<evidence type="ECO:0000313" key="4">
    <source>
        <dbReference type="Proteomes" id="UP000265719"/>
    </source>
</evidence>
<gene>
    <name evidence="3" type="ORF">NI17_009415</name>
</gene>
<dbReference type="PANTHER" id="PTHR32305:SF17">
    <property type="entry name" value="TRNA NUCLEASE WAPA"/>
    <property type="match status" value="1"/>
</dbReference>
<keyword evidence="4" id="KW-1185">Reference proteome</keyword>
<proteinExistence type="predicted"/>
<dbReference type="Pfam" id="PF25023">
    <property type="entry name" value="TEN_YD-shell"/>
    <property type="match status" value="1"/>
</dbReference>
<evidence type="ECO:0000313" key="3">
    <source>
        <dbReference type="EMBL" id="UOE21317.1"/>
    </source>
</evidence>
<dbReference type="NCBIfam" id="TIGR03696">
    <property type="entry name" value="Rhs_assc_core"/>
    <property type="match status" value="1"/>
</dbReference>
<reference evidence="3" key="1">
    <citation type="submission" date="2020-10" db="EMBL/GenBank/DDBJ databases">
        <title>De novo genome project of the cellulose decomposer Thermobifida halotolerans type strain.</title>
        <authorList>
            <person name="Nagy I."/>
            <person name="Horvath B."/>
            <person name="Kukolya J."/>
            <person name="Nagy I."/>
            <person name="Orsini M."/>
        </authorList>
    </citation>
    <scope>NUCLEOTIDE SEQUENCE</scope>
    <source>
        <strain evidence="3">DSM 44931</strain>
    </source>
</reference>
<accession>A0AA97M5T3</accession>
<dbReference type="Gene3D" id="2.180.10.10">
    <property type="entry name" value="RHS repeat-associated core"/>
    <property type="match status" value="1"/>
</dbReference>
<keyword evidence="1" id="KW-0677">Repeat</keyword>
<dbReference type="RefSeq" id="WP_170163086.1">
    <property type="nucleotide sequence ID" value="NZ_CP063196.1"/>
</dbReference>
<protein>
    <submittedName>
        <fullName evidence="3">RHS repeat-associated core domain-containing protein</fullName>
    </submittedName>
</protein>
<feature type="domain" description="Teneurin-like YD-shell" evidence="2">
    <location>
        <begin position="13"/>
        <end position="128"/>
    </location>
</feature>